<protein>
    <recommendedName>
        <fullName evidence="4">phosphoglycolate phosphatase</fullName>
        <ecNumber evidence="4">3.1.3.18</ecNumber>
    </recommendedName>
</protein>
<keyword evidence="5" id="KW-0378">Hydrolase</keyword>
<dbReference type="Gene3D" id="3.40.50.1000">
    <property type="entry name" value="HAD superfamily/HAD-like"/>
    <property type="match status" value="1"/>
</dbReference>
<dbReference type="SFLD" id="SFLDG01129">
    <property type="entry name" value="C1.5:_HAD__Beta-PGM__Phosphata"/>
    <property type="match status" value="1"/>
</dbReference>
<comment type="catalytic activity">
    <reaction evidence="1">
        <text>2-phosphoglycolate + H2O = glycolate + phosphate</text>
        <dbReference type="Rhea" id="RHEA:14369"/>
        <dbReference type="ChEBI" id="CHEBI:15377"/>
        <dbReference type="ChEBI" id="CHEBI:29805"/>
        <dbReference type="ChEBI" id="CHEBI:43474"/>
        <dbReference type="ChEBI" id="CHEBI:58033"/>
        <dbReference type="EC" id="3.1.3.18"/>
    </reaction>
</comment>
<comment type="similarity">
    <text evidence="3">Belongs to the HAD-like hydrolase superfamily. CbbY/CbbZ/Gph/YieH family.</text>
</comment>
<dbReference type="PANTHER" id="PTHR43434:SF1">
    <property type="entry name" value="PHOSPHOGLYCOLATE PHOSPHATASE"/>
    <property type="match status" value="1"/>
</dbReference>
<organism evidence="5 6">
    <name type="scientific">Coraliomargarita algicola</name>
    <dbReference type="NCBI Taxonomy" id="3092156"/>
    <lineage>
        <taxon>Bacteria</taxon>
        <taxon>Pseudomonadati</taxon>
        <taxon>Verrucomicrobiota</taxon>
        <taxon>Opitutia</taxon>
        <taxon>Puniceicoccales</taxon>
        <taxon>Coraliomargaritaceae</taxon>
        <taxon>Coraliomargarita</taxon>
    </lineage>
</organism>
<accession>A0ABZ0RTK9</accession>
<comment type="pathway">
    <text evidence="2">Organic acid metabolism; glycolate biosynthesis; glycolate from 2-phosphoglycolate: step 1/1.</text>
</comment>
<name>A0ABZ0RTK9_9BACT</name>
<dbReference type="Pfam" id="PF00702">
    <property type="entry name" value="Hydrolase"/>
    <property type="match status" value="1"/>
</dbReference>
<evidence type="ECO:0000313" key="6">
    <source>
        <dbReference type="Proteomes" id="UP001324993"/>
    </source>
</evidence>
<reference evidence="5 6" key="1">
    <citation type="submission" date="2023-11" db="EMBL/GenBank/DDBJ databases">
        <title>Coraliomargarita sp. nov., isolated from marine algae.</title>
        <authorList>
            <person name="Lee J.K."/>
            <person name="Baek J.H."/>
            <person name="Kim J.M."/>
            <person name="Choi D.G."/>
            <person name="Jeon C.O."/>
        </authorList>
    </citation>
    <scope>NUCLEOTIDE SEQUENCE [LARGE SCALE GENOMIC DNA]</scope>
    <source>
        <strain evidence="5 6">J2-16</strain>
    </source>
</reference>
<dbReference type="InterPro" id="IPR023214">
    <property type="entry name" value="HAD_sf"/>
</dbReference>
<evidence type="ECO:0000313" key="5">
    <source>
        <dbReference type="EMBL" id="WPJ98197.1"/>
    </source>
</evidence>
<proteinExistence type="inferred from homology"/>
<evidence type="ECO:0000256" key="2">
    <source>
        <dbReference type="ARBA" id="ARBA00004818"/>
    </source>
</evidence>
<sequence>MDLLLEGSLKPIDLLVFDCDGVLLETMAAKIEAFRQWVPQAHIAWRDAFMEVVMAGFGKARTHHIRCFYEEILGETVSEAFLSEEVERFADICEPLCATAAWRIGSREFVLACRQAGIPRYVLSGTPQQPLEAMLSSTGAAGLFDVIIGSPPAKPESLTRILAETGVPAHRCVFVGDAEADRVAAEHVGAHFVYFPSEANRPTGPISTEVSDLRQLLDVITL</sequence>
<dbReference type="GO" id="GO:0016787">
    <property type="term" value="F:hydrolase activity"/>
    <property type="evidence" value="ECO:0007669"/>
    <property type="project" value="UniProtKB-KW"/>
</dbReference>
<dbReference type="Proteomes" id="UP001324993">
    <property type="component" value="Chromosome"/>
</dbReference>
<dbReference type="InterPro" id="IPR050155">
    <property type="entry name" value="HAD-like_hydrolase_sf"/>
</dbReference>
<dbReference type="CDD" id="cd01427">
    <property type="entry name" value="HAD_like"/>
    <property type="match status" value="1"/>
</dbReference>
<dbReference type="EMBL" id="CP138858">
    <property type="protein sequence ID" value="WPJ98197.1"/>
    <property type="molecule type" value="Genomic_DNA"/>
</dbReference>
<dbReference type="RefSeq" id="WP_319834999.1">
    <property type="nucleotide sequence ID" value="NZ_CP138858.1"/>
</dbReference>
<evidence type="ECO:0000256" key="1">
    <source>
        <dbReference type="ARBA" id="ARBA00000830"/>
    </source>
</evidence>
<dbReference type="InterPro" id="IPR023198">
    <property type="entry name" value="PGP-like_dom2"/>
</dbReference>
<evidence type="ECO:0000256" key="3">
    <source>
        <dbReference type="ARBA" id="ARBA00006171"/>
    </source>
</evidence>
<keyword evidence="6" id="KW-1185">Reference proteome</keyword>
<dbReference type="EC" id="3.1.3.18" evidence="4"/>
<dbReference type="SFLD" id="SFLDS00003">
    <property type="entry name" value="Haloacid_Dehalogenase"/>
    <property type="match status" value="1"/>
</dbReference>
<dbReference type="InterPro" id="IPR036412">
    <property type="entry name" value="HAD-like_sf"/>
</dbReference>
<dbReference type="Gene3D" id="1.10.150.240">
    <property type="entry name" value="Putative phosphatase, domain 2"/>
    <property type="match status" value="1"/>
</dbReference>
<evidence type="ECO:0000256" key="4">
    <source>
        <dbReference type="ARBA" id="ARBA00013078"/>
    </source>
</evidence>
<gene>
    <name evidence="5" type="ORF">SH580_10850</name>
</gene>
<dbReference type="SUPFAM" id="SSF56784">
    <property type="entry name" value="HAD-like"/>
    <property type="match status" value="1"/>
</dbReference>
<dbReference type="PANTHER" id="PTHR43434">
    <property type="entry name" value="PHOSPHOGLYCOLATE PHOSPHATASE"/>
    <property type="match status" value="1"/>
</dbReference>